<keyword evidence="5 11" id="KW-0067">ATP-binding</keyword>
<evidence type="ECO:0000256" key="8">
    <source>
        <dbReference type="SAM" id="Phobius"/>
    </source>
</evidence>
<dbReference type="SUPFAM" id="SSF52540">
    <property type="entry name" value="P-loop containing nucleoside triphosphate hydrolases"/>
    <property type="match status" value="1"/>
</dbReference>
<dbReference type="PANTHER" id="PTHR43394:SF1">
    <property type="entry name" value="ATP-BINDING CASSETTE SUB-FAMILY B MEMBER 10, MITOCHONDRIAL"/>
    <property type="match status" value="1"/>
</dbReference>
<evidence type="ECO:0000256" key="4">
    <source>
        <dbReference type="ARBA" id="ARBA00022741"/>
    </source>
</evidence>
<name>A0A4V6NKN0_9BACI</name>
<dbReference type="Gene3D" id="3.40.50.300">
    <property type="entry name" value="P-loop containing nucleotide triphosphate hydrolases"/>
    <property type="match status" value="1"/>
</dbReference>
<dbReference type="GO" id="GO:0016887">
    <property type="term" value="F:ATP hydrolysis activity"/>
    <property type="evidence" value="ECO:0007669"/>
    <property type="project" value="InterPro"/>
</dbReference>
<protein>
    <submittedName>
        <fullName evidence="11">ATP-binding cassette subfamily B protein/subfamily B ATP-binding cassette protein MsbA</fullName>
    </submittedName>
</protein>
<keyword evidence="2" id="KW-0813">Transport</keyword>
<dbReference type="RefSeq" id="WP_132009897.1">
    <property type="nucleotide sequence ID" value="NZ_JABUHM010000013.1"/>
</dbReference>
<comment type="subcellular location">
    <subcellularLocation>
        <location evidence="1">Cell membrane</location>
        <topology evidence="1">Multi-pass membrane protein</topology>
    </subcellularLocation>
</comment>
<evidence type="ECO:0000313" key="12">
    <source>
        <dbReference type="Proteomes" id="UP000295689"/>
    </source>
</evidence>
<evidence type="ECO:0000259" key="9">
    <source>
        <dbReference type="PROSITE" id="PS50893"/>
    </source>
</evidence>
<dbReference type="EMBL" id="SLVV01000011">
    <property type="protein sequence ID" value="TCN22210.1"/>
    <property type="molecule type" value="Genomic_DNA"/>
</dbReference>
<dbReference type="InterPro" id="IPR003439">
    <property type="entry name" value="ABC_transporter-like_ATP-bd"/>
</dbReference>
<evidence type="ECO:0000256" key="7">
    <source>
        <dbReference type="ARBA" id="ARBA00023136"/>
    </source>
</evidence>
<feature type="transmembrane region" description="Helical" evidence="8">
    <location>
        <begin position="37"/>
        <end position="62"/>
    </location>
</feature>
<dbReference type="Gene3D" id="1.20.1560.10">
    <property type="entry name" value="ABC transporter type 1, transmembrane domain"/>
    <property type="match status" value="1"/>
</dbReference>
<evidence type="ECO:0000256" key="6">
    <source>
        <dbReference type="ARBA" id="ARBA00022989"/>
    </source>
</evidence>
<dbReference type="InterPro" id="IPR039421">
    <property type="entry name" value="Type_1_exporter"/>
</dbReference>
<dbReference type="GO" id="GO:0015421">
    <property type="term" value="F:ABC-type oligopeptide transporter activity"/>
    <property type="evidence" value="ECO:0007669"/>
    <property type="project" value="TreeGrafter"/>
</dbReference>
<evidence type="ECO:0000259" key="10">
    <source>
        <dbReference type="PROSITE" id="PS50929"/>
    </source>
</evidence>
<keyword evidence="4" id="KW-0547">Nucleotide-binding</keyword>
<evidence type="ECO:0000256" key="3">
    <source>
        <dbReference type="ARBA" id="ARBA00022692"/>
    </source>
</evidence>
<dbReference type="SMART" id="SM00382">
    <property type="entry name" value="AAA"/>
    <property type="match status" value="1"/>
</dbReference>
<dbReference type="PROSITE" id="PS00211">
    <property type="entry name" value="ABC_TRANSPORTER_1"/>
    <property type="match status" value="1"/>
</dbReference>
<dbReference type="Proteomes" id="UP000295689">
    <property type="component" value="Unassembled WGS sequence"/>
</dbReference>
<dbReference type="Pfam" id="PF00664">
    <property type="entry name" value="ABC_membrane"/>
    <property type="match status" value="1"/>
</dbReference>
<dbReference type="CDD" id="cd07346">
    <property type="entry name" value="ABC_6TM_exporters"/>
    <property type="match status" value="1"/>
</dbReference>
<dbReference type="InterPro" id="IPR017871">
    <property type="entry name" value="ABC_transporter-like_CS"/>
</dbReference>
<dbReference type="InterPro" id="IPR003593">
    <property type="entry name" value="AAA+_ATPase"/>
</dbReference>
<keyword evidence="12" id="KW-1185">Reference proteome</keyword>
<feature type="transmembrane region" description="Helical" evidence="8">
    <location>
        <begin position="150"/>
        <end position="173"/>
    </location>
</feature>
<feature type="transmembrane region" description="Helical" evidence="8">
    <location>
        <begin position="179"/>
        <end position="201"/>
    </location>
</feature>
<evidence type="ECO:0000313" key="11">
    <source>
        <dbReference type="EMBL" id="TCN22210.1"/>
    </source>
</evidence>
<dbReference type="GO" id="GO:0005524">
    <property type="term" value="F:ATP binding"/>
    <property type="evidence" value="ECO:0007669"/>
    <property type="project" value="UniProtKB-KW"/>
</dbReference>
<reference evidence="11 12" key="1">
    <citation type="journal article" date="2015" name="Stand. Genomic Sci.">
        <title>Genomic Encyclopedia of Bacterial and Archaeal Type Strains, Phase III: the genomes of soil and plant-associated and newly described type strains.</title>
        <authorList>
            <person name="Whitman W.B."/>
            <person name="Woyke T."/>
            <person name="Klenk H.P."/>
            <person name="Zhou Y."/>
            <person name="Lilburn T.G."/>
            <person name="Beck B.J."/>
            <person name="De Vos P."/>
            <person name="Vandamme P."/>
            <person name="Eisen J.A."/>
            <person name="Garrity G."/>
            <person name="Hugenholtz P."/>
            <person name="Kyrpides N.C."/>
        </authorList>
    </citation>
    <scope>NUCLEOTIDE SEQUENCE [LARGE SCALE GENOMIC DNA]</scope>
    <source>
        <strain evidence="11 12">CV53</strain>
    </source>
</reference>
<keyword evidence="3 8" id="KW-0812">Transmembrane</keyword>
<keyword evidence="7 8" id="KW-0472">Membrane</keyword>
<accession>A0A4V6NKN0</accession>
<feature type="domain" description="ABC transmembrane type-1" evidence="10">
    <location>
        <begin position="41"/>
        <end position="322"/>
    </location>
</feature>
<dbReference type="InterPro" id="IPR027417">
    <property type="entry name" value="P-loop_NTPase"/>
</dbReference>
<keyword evidence="6 8" id="KW-1133">Transmembrane helix</keyword>
<dbReference type="InterPro" id="IPR011527">
    <property type="entry name" value="ABC1_TM_dom"/>
</dbReference>
<dbReference type="PROSITE" id="PS50929">
    <property type="entry name" value="ABC_TM1F"/>
    <property type="match status" value="1"/>
</dbReference>
<feature type="domain" description="ABC transporter" evidence="9">
    <location>
        <begin position="356"/>
        <end position="590"/>
    </location>
</feature>
<evidence type="ECO:0000256" key="5">
    <source>
        <dbReference type="ARBA" id="ARBA00022840"/>
    </source>
</evidence>
<sequence length="597" mass="66567">MIAQTKEELTRIIKPYFITEDFPKTFRMLKPFILTQWKAYVVLFSLLAVDIFFTLAFAWFFGKLTNAAIHGDFQELKKLMPIGIGLTLISITSNFCDIYFETIATNGVKNELKEHLFHHILRLPAGQTSSLRSGDLLSYFNNDIHAVDGVIGGSLISLIRLPLVYIAVLIYLFQINWVLCLISVVIAPIAIAAGAVFGLLLKRNGRKLHELVATVNSLLAETFQGLQVIRSFTLEKNTFKHFSRKNKEYFRLELENAKLQGWYYSGGYLINSVVFLVSLCLGAYFVSKGSMTVGSLLTFTNLVGYLVSPLTGIAGQWAGFQRSVTAIERLINLLERPAASLELPSYTPMVQEIHSIKFSNISFGYDENKKIFDKFSLDIPEGKVVAFVGPSGAGKTTLFNLLQGFYQPQSGNILINGQHTDNLTLGELRSAIAHVPQETFLFGGTIKENLMIARPNVSQADIVTACRQAQIHDFIASLPAGYDTAIGERGIKLSGGQKQRMAIARAILKDAPILLLDEATSALDSETEYHVKTALDHLMKNKTTLVIAHRLSTIQDADLIIVMKEGRIDQFGNHYELINQTGLYKKLHYNILAKKEK</sequence>
<gene>
    <name evidence="11" type="ORF">EV146_11147</name>
</gene>
<feature type="transmembrane region" description="Helical" evidence="8">
    <location>
        <begin position="268"/>
        <end position="287"/>
    </location>
</feature>
<proteinExistence type="predicted"/>
<dbReference type="GO" id="GO:0005886">
    <property type="term" value="C:plasma membrane"/>
    <property type="evidence" value="ECO:0007669"/>
    <property type="project" value="UniProtKB-SubCell"/>
</dbReference>
<evidence type="ECO:0000256" key="2">
    <source>
        <dbReference type="ARBA" id="ARBA00022448"/>
    </source>
</evidence>
<dbReference type="AlphaFoldDB" id="A0A4V6NKN0"/>
<dbReference type="Pfam" id="PF00005">
    <property type="entry name" value="ABC_tran"/>
    <property type="match status" value="1"/>
</dbReference>
<dbReference type="FunFam" id="3.40.50.300:FF:000287">
    <property type="entry name" value="Multidrug ABC transporter ATP-binding protein"/>
    <property type="match status" value="1"/>
</dbReference>
<comment type="caution">
    <text evidence="11">The sequence shown here is derived from an EMBL/GenBank/DDBJ whole genome shotgun (WGS) entry which is preliminary data.</text>
</comment>
<dbReference type="PANTHER" id="PTHR43394">
    <property type="entry name" value="ATP-DEPENDENT PERMEASE MDL1, MITOCHONDRIAL"/>
    <property type="match status" value="1"/>
</dbReference>
<dbReference type="InterPro" id="IPR036640">
    <property type="entry name" value="ABC1_TM_sf"/>
</dbReference>
<evidence type="ECO:0000256" key="1">
    <source>
        <dbReference type="ARBA" id="ARBA00004651"/>
    </source>
</evidence>
<dbReference type="PROSITE" id="PS50893">
    <property type="entry name" value="ABC_TRANSPORTER_2"/>
    <property type="match status" value="1"/>
</dbReference>
<dbReference type="SUPFAM" id="SSF90123">
    <property type="entry name" value="ABC transporter transmembrane region"/>
    <property type="match status" value="1"/>
</dbReference>
<organism evidence="11 12">
    <name type="scientific">Mesobacillus foraminis</name>
    <dbReference type="NCBI Taxonomy" id="279826"/>
    <lineage>
        <taxon>Bacteria</taxon>
        <taxon>Bacillati</taxon>
        <taxon>Bacillota</taxon>
        <taxon>Bacilli</taxon>
        <taxon>Bacillales</taxon>
        <taxon>Bacillaceae</taxon>
        <taxon>Mesobacillus</taxon>
    </lineage>
</organism>
<feature type="transmembrane region" description="Helical" evidence="8">
    <location>
        <begin position="299"/>
        <end position="320"/>
    </location>
</feature>